<dbReference type="InterPro" id="IPR012854">
    <property type="entry name" value="Cu_amine_oxidase-like_N"/>
</dbReference>
<name>A0ABT4QIR0_9BACL</name>
<comment type="caution">
    <text evidence="2">The sequence shown here is derived from an EMBL/GenBank/DDBJ whole genome shotgun (WGS) entry which is preliminary data.</text>
</comment>
<accession>A0ABT4QIR0</accession>
<dbReference type="Pfam" id="PF07833">
    <property type="entry name" value="Cu_amine_oxidN1"/>
    <property type="match status" value="1"/>
</dbReference>
<reference evidence="2 3" key="1">
    <citation type="submission" date="2022-12" db="EMBL/GenBank/DDBJ databases">
        <title>Draft genome sequence of Paenibacillus sp. dW9.</title>
        <authorList>
            <person name="Choi E.-W."/>
            <person name="Kim D.-U."/>
        </authorList>
    </citation>
    <scope>NUCLEOTIDE SEQUENCE [LARGE SCALE GENOMIC DNA]</scope>
    <source>
        <strain evidence="3">dW9</strain>
    </source>
</reference>
<dbReference type="InterPro" id="IPR036582">
    <property type="entry name" value="Mao_N_sf"/>
</dbReference>
<gene>
    <name evidence="2" type="ORF">O9H85_31300</name>
</gene>
<sequence length="536" mass="58119">MNRKRWNAVLAMLLVGILVILAGCQPVSGVDLTQIISKSFTVKSGESRQTVMLELTKDPSVQLTQEEQAMFELFGKVKLNVTEAKAQDPLHVSMKGTLEYSKGSIPFELVSADRVFTIKIEGAKKPIVIRSTPAAMNPAGMPQVSEALQAQMEQLGKKAVEAAPKLGTFFSKNLPNPNVLTVSPVTESVYGESLSLQKIHAEIYGSDLLALVKGFLTSVLADEQGLKDFIGVVYDLYVPMMQQAMKDSGAAAGDNPMADSMAPYLQNKTLAVEFAFAYLKTSLQKLLTNFDTDAAAFLASEQGADLKELLSDRLALKLDFFVDKDQFIRKSVTEFSLTLPSGKGNGLQGVKVTSTKEAWNVNKPVAIAAIDTSAGVYDLNGENGRPSAGRFLAGLDPNSQLYKLLKNDLHITKKQIVMHMDGPSIDDIMYGVSTKPYNDNGTVMVPVRFVTEQLDSDVSWDAASRQVTIVDPLSGSKLLLKIGSSDASVNGKTVSLEKPAALVDGTTYVPVRFVTESFGAKVQWDQEQQTVTISRD</sequence>
<dbReference type="PROSITE" id="PS51257">
    <property type="entry name" value="PROKAR_LIPOPROTEIN"/>
    <property type="match status" value="1"/>
</dbReference>
<dbReference type="RefSeq" id="WP_269885309.1">
    <property type="nucleotide sequence ID" value="NZ_JAQAGZ010000027.1"/>
</dbReference>
<evidence type="ECO:0000313" key="3">
    <source>
        <dbReference type="Proteomes" id="UP001527882"/>
    </source>
</evidence>
<organism evidence="2 3">
    <name type="scientific">Paenibacillus gyeongsangnamensis</name>
    <dbReference type="NCBI Taxonomy" id="3388067"/>
    <lineage>
        <taxon>Bacteria</taxon>
        <taxon>Bacillati</taxon>
        <taxon>Bacillota</taxon>
        <taxon>Bacilli</taxon>
        <taxon>Bacillales</taxon>
        <taxon>Paenibacillaceae</taxon>
        <taxon>Paenibacillus</taxon>
    </lineage>
</organism>
<feature type="domain" description="Copper amine oxidase-like N-terminal" evidence="1">
    <location>
        <begin position="432"/>
        <end position="533"/>
    </location>
</feature>
<dbReference type="EMBL" id="JAQAGZ010000027">
    <property type="protein sequence ID" value="MCZ8516773.1"/>
    <property type="molecule type" value="Genomic_DNA"/>
</dbReference>
<evidence type="ECO:0000313" key="2">
    <source>
        <dbReference type="EMBL" id="MCZ8516773.1"/>
    </source>
</evidence>
<evidence type="ECO:0000259" key="1">
    <source>
        <dbReference type="Pfam" id="PF07833"/>
    </source>
</evidence>
<dbReference type="SUPFAM" id="SSF55383">
    <property type="entry name" value="Copper amine oxidase, domain N"/>
    <property type="match status" value="1"/>
</dbReference>
<protein>
    <submittedName>
        <fullName evidence="2">Copper amine oxidase N-terminal domain-containing protein</fullName>
    </submittedName>
</protein>
<dbReference type="Gene3D" id="3.30.457.10">
    <property type="entry name" value="Copper amine oxidase-like, N-terminal domain"/>
    <property type="match status" value="1"/>
</dbReference>
<keyword evidence="3" id="KW-1185">Reference proteome</keyword>
<dbReference type="Proteomes" id="UP001527882">
    <property type="component" value="Unassembled WGS sequence"/>
</dbReference>
<proteinExistence type="predicted"/>